<evidence type="ECO:0000313" key="5">
    <source>
        <dbReference type="Proteomes" id="UP000199622"/>
    </source>
</evidence>
<feature type="domain" description="Flavin reductase like" evidence="3">
    <location>
        <begin position="22"/>
        <end position="165"/>
    </location>
</feature>
<accession>A0A1H4Y1Q5</accession>
<reference evidence="5" key="1">
    <citation type="submission" date="2016-10" db="EMBL/GenBank/DDBJ databases">
        <authorList>
            <person name="Varghese N."/>
            <person name="Submissions S."/>
        </authorList>
    </citation>
    <scope>NUCLEOTIDE SEQUENCE [LARGE SCALE GENOMIC DNA]</scope>
    <source>
        <strain evidence="5">DSM 44544</strain>
    </source>
</reference>
<dbReference type="Proteomes" id="UP000199622">
    <property type="component" value="Unassembled WGS sequence"/>
</dbReference>
<dbReference type="EMBL" id="FNSO01000004">
    <property type="protein sequence ID" value="SED11833.1"/>
    <property type="molecule type" value="Genomic_DNA"/>
</dbReference>
<dbReference type="SUPFAM" id="SSF50475">
    <property type="entry name" value="FMN-binding split barrel"/>
    <property type="match status" value="1"/>
</dbReference>
<dbReference type="PANTHER" id="PTHR30466:SF11">
    <property type="entry name" value="FLAVIN-DEPENDENT MONOOXYGENASE, REDUCTASE SUBUNIT HSAB"/>
    <property type="match status" value="1"/>
</dbReference>
<dbReference type="Pfam" id="PF01613">
    <property type="entry name" value="Flavin_Reduct"/>
    <property type="match status" value="1"/>
</dbReference>
<name>A0A1H4Y1Q5_9PSEU</name>
<dbReference type="STRING" id="208445.SAMN04489727_6493"/>
<proteinExistence type="inferred from homology"/>
<dbReference type="RefSeq" id="WP_208613433.1">
    <property type="nucleotide sequence ID" value="NZ_FNSO01000004.1"/>
</dbReference>
<dbReference type="GO" id="GO:0042602">
    <property type="term" value="F:riboflavin reductase (NADPH) activity"/>
    <property type="evidence" value="ECO:0007669"/>
    <property type="project" value="TreeGrafter"/>
</dbReference>
<evidence type="ECO:0000256" key="1">
    <source>
        <dbReference type="ARBA" id="ARBA00008898"/>
    </source>
</evidence>
<sequence length="172" mass="18330">MTAMTELPVTREFGPRELRSALGRYATGVTVITACAPGGRRIGVTANSFTSVSLEPPLVSWCPAKRAPSLPDLQQATHFAVNVLAADQHHLSGQFATGAPDKFAGVVVQEGLGGVPLIDGALVRFECRTVRWVDAGDHLICLGEVERFDTGDGEPLVFHAGAYHVAARHPEF</sequence>
<dbReference type="Gene3D" id="2.30.110.10">
    <property type="entry name" value="Electron Transport, Fmn-binding Protein, Chain A"/>
    <property type="match status" value="1"/>
</dbReference>
<evidence type="ECO:0000256" key="2">
    <source>
        <dbReference type="ARBA" id="ARBA00023002"/>
    </source>
</evidence>
<organism evidence="4 5">
    <name type="scientific">Amycolatopsis tolypomycina</name>
    <dbReference type="NCBI Taxonomy" id="208445"/>
    <lineage>
        <taxon>Bacteria</taxon>
        <taxon>Bacillati</taxon>
        <taxon>Actinomycetota</taxon>
        <taxon>Actinomycetes</taxon>
        <taxon>Pseudonocardiales</taxon>
        <taxon>Pseudonocardiaceae</taxon>
        <taxon>Amycolatopsis</taxon>
    </lineage>
</organism>
<dbReference type="AlphaFoldDB" id="A0A1H4Y1Q5"/>
<evidence type="ECO:0000313" key="4">
    <source>
        <dbReference type="EMBL" id="SED11833.1"/>
    </source>
</evidence>
<dbReference type="InterPro" id="IPR050268">
    <property type="entry name" value="NADH-dep_flavin_reductase"/>
</dbReference>
<keyword evidence="5" id="KW-1185">Reference proteome</keyword>
<gene>
    <name evidence="4" type="ORF">SAMN04489727_6493</name>
</gene>
<evidence type="ECO:0000259" key="3">
    <source>
        <dbReference type="SMART" id="SM00903"/>
    </source>
</evidence>
<dbReference type="GO" id="GO:0010181">
    <property type="term" value="F:FMN binding"/>
    <property type="evidence" value="ECO:0007669"/>
    <property type="project" value="InterPro"/>
</dbReference>
<dbReference type="InterPro" id="IPR002563">
    <property type="entry name" value="Flavin_Rdtase-like_dom"/>
</dbReference>
<comment type="similarity">
    <text evidence="1">Belongs to the non-flavoprotein flavin reductase family.</text>
</comment>
<dbReference type="PANTHER" id="PTHR30466">
    <property type="entry name" value="FLAVIN REDUCTASE"/>
    <property type="match status" value="1"/>
</dbReference>
<keyword evidence="2" id="KW-0560">Oxidoreductase</keyword>
<dbReference type="InterPro" id="IPR012349">
    <property type="entry name" value="Split_barrel_FMN-bd"/>
</dbReference>
<protein>
    <submittedName>
        <fullName evidence="4">NADH-FMN oxidoreductase RutF, flavin reductase (DIM6/NTAB) family</fullName>
    </submittedName>
</protein>
<dbReference type="SMART" id="SM00903">
    <property type="entry name" value="Flavin_Reduct"/>
    <property type="match status" value="1"/>
</dbReference>